<dbReference type="CDD" id="cd11061">
    <property type="entry name" value="CYP67-like"/>
    <property type="match status" value="1"/>
</dbReference>
<dbReference type="InterPro" id="IPR036396">
    <property type="entry name" value="Cyt_P450_sf"/>
</dbReference>
<gene>
    <name evidence="8" type="ORF">A1O5_06332</name>
</gene>
<keyword evidence="4" id="KW-0560">Oxidoreductase</keyword>
<dbReference type="GO" id="GO:0005506">
    <property type="term" value="F:iron ion binding"/>
    <property type="evidence" value="ECO:0007669"/>
    <property type="project" value="InterPro"/>
</dbReference>
<dbReference type="GO" id="GO:0004497">
    <property type="term" value="F:monooxygenase activity"/>
    <property type="evidence" value="ECO:0007669"/>
    <property type="project" value="UniProtKB-KW"/>
</dbReference>
<dbReference type="Pfam" id="PF00067">
    <property type="entry name" value="p450"/>
    <property type="match status" value="1"/>
</dbReference>
<dbReference type="HOGENOM" id="CLU_001570_14_10_1"/>
<reference evidence="8 9" key="1">
    <citation type="submission" date="2013-03" db="EMBL/GenBank/DDBJ databases">
        <title>The Genome Sequence of Cladophialophora psammophila CBS 110553.</title>
        <authorList>
            <consortium name="The Broad Institute Genomics Platform"/>
            <person name="Cuomo C."/>
            <person name="de Hoog S."/>
            <person name="Gorbushina A."/>
            <person name="Walker B."/>
            <person name="Young S.K."/>
            <person name="Zeng Q."/>
            <person name="Gargeya S."/>
            <person name="Fitzgerald M."/>
            <person name="Haas B."/>
            <person name="Abouelleil A."/>
            <person name="Allen A.W."/>
            <person name="Alvarado L."/>
            <person name="Arachchi H.M."/>
            <person name="Berlin A.M."/>
            <person name="Chapman S.B."/>
            <person name="Gainer-Dewar J."/>
            <person name="Goldberg J."/>
            <person name="Griggs A."/>
            <person name="Gujja S."/>
            <person name="Hansen M."/>
            <person name="Howarth C."/>
            <person name="Imamovic A."/>
            <person name="Ireland A."/>
            <person name="Larimer J."/>
            <person name="McCowan C."/>
            <person name="Murphy C."/>
            <person name="Pearson M."/>
            <person name="Poon T.W."/>
            <person name="Priest M."/>
            <person name="Roberts A."/>
            <person name="Saif S."/>
            <person name="Shea T."/>
            <person name="Sisk P."/>
            <person name="Sykes S."/>
            <person name="Wortman J."/>
            <person name="Nusbaum C."/>
            <person name="Birren B."/>
        </authorList>
    </citation>
    <scope>NUCLEOTIDE SEQUENCE [LARGE SCALE GENOMIC DNA]</scope>
    <source>
        <strain evidence="8 9">CBS 110553</strain>
    </source>
</reference>
<keyword evidence="3 7" id="KW-0479">Metal-binding</keyword>
<dbReference type="InterPro" id="IPR001128">
    <property type="entry name" value="Cyt_P450"/>
</dbReference>
<accession>W9XIR7</accession>
<evidence type="ECO:0000256" key="1">
    <source>
        <dbReference type="ARBA" id="ARBA00001971"/>
    </source>
</evidence>
<dbReference type="PRINTS" id="PR00385">
    <property type="entry name" value="P450"/>
</dbReference>
<organism evidence="8 9">
    <name type="scientific">Cladophialophora psammophila CBS 110553</name>
    <dbReference type="NCBI Taxonomy" id="1182543"/>
    <lineage>
        <taxon>Eukaryota</taxon>
        <taxon>Fungi</taxon>
        <taxon>Dikarya</taxon>
        <taxon>Ascomycota</taxon>
        <taxon>Pezizomycotina</taxon>
        <taxon>Eurotiomycetes</taxon>
        <taxon>Chaetothyriomycetidae</taxon>
        <taxon>Chaetothyriales</taxon>
        <taxon>Herpotrichiellaceae</taxon>
        <taxon>Cladophialophora</taxon>
    </lineage>
</organism>
<dbReference type="eggNOG" id="KOG0157">
    <property type="taxonomic scope" value="Eukaryota"/>
</dbReference>
<dbReference type="GO" id="GO:0020037">
    <property type="term" value="F:heme binding"/>
    <property type="evidence" value="ECO:0007669"/>
    <property type="project" value="InterPro"/>
</dbReference>
<evidence type="ECO:0000256" key="2">
    <source>
        <dbReference type="ARBA" id="ARBA00010617"/>
    </source>
</evidence>
<keyword evidence="5 7" id="KW-0408">Iron</keyword>
<evidence type="ECO:0000256" key="7">
    <source>
        <dbReference type="PIRSR" id="PIRSR602401-1"/>
    </source>
</evidence>
<dbReference type="OrthoDB" id="6692864at2759"/>
<dbReference type="InterPro" id="IPR050121">
    <property type="entry name" value="Cytochrome_P450_monoxygenase"/>
</dbReference>
<keyword evidence="6" id="KW-0503">Monooxygenase</keyword>
<evidence type="ECO:0000313" key="9">
    <source>
        <dbReference type="Proteomes" id="UP000019471"/>
    </source>
</evidence>
<dbReference type="RefSeq" id="XP_007745116.1">
    <property type="nucleotide sequence ID" value="XM_007746926.1"/>
</dbReference>
<keyword evidence="7" id="KW-0349">Heme</keyword>
<dbReference type="STRING" id="1182543.W9XIR7"/>
<dbReference type="Gene3D" id="1.10.630.10">
    <property type="entry name" value="Cytochrome P450"/>
    <property type="match status" value="1"/>
</dbReference>
<feature type="binding site" description="axial binding residue" evidence="7">
    <location>
        <position position="401"/>
    </location>
    <ligand>
        <name>heme</name>
        <dbReference type="ChEBI" id="CHEBI:30413"/>
    </ligand>
    <ligandPart>
        <name>Fe</name>
        <dbReference type="ChEBI" id="CHEBI:18248"/>
    </ligandPart>
</feature>
<dbReference type="Proteomes" id="UP000019471">
    <property type="component" value="Unassembled WGS sequence"/>
</dbReference>
<dbReference type="GO" id="GO:0016705">
    <property type="term" value="F:oxidoreductase activity, acting on paired donors, with incorporation or reduction of molecular oxygen"/>
    <property type="evidence" value="ECO:0007669"/>
    <property type="project" value="InterPro"/>
</dbReference>
<comment type="similarity">
    <text evidence="2">Belongs to the cytochrome P450 family.</text>
</comment>
<dbReference type="EMBL" id="AMGX01000009">
    <property type="protein sequence ID" value="EXJ70264.1"/>
    <property type="molecule type" value="Genomic_DNA"/>
</dbReference>
<comment type="cofactor">
    <cofactor evidence="1 7">
        <name>heme</name>
        <dbReference type="ChEBI" id="CHEBI:30413"/>
    </cofactor>
</comment>
<proteinExistence type="inferred from homology"/>
<name>W9XIR7_9EURO</name>
<comment type="caution">
    <text evidence="8">The sequence shown here is derived from an EMBL/GenBank/DDBJ whole genome shotgun (WGS) entry which is preliminary data.</text>
</comment>
<dbReference type="AlphaFoldDB" id="W9XIR7"/>
<protein>
    <recommendedName>
        <fullName evidence="10">Cytochrome P450 oxidoreductase</fullName>
    </recommendedName>
</protein>
<dbReference type="PANTHER" id="PTHR24305">
    <property type="entry name" value="CYTOCHROME P450"/>
    <property type="match status" value="1"/>
</dbReference>
<evidence type="ECO:0000313" key="8">
    <source>
        <dbReference type="EMBL" id="EXJ70264.1"/>
    </source>
</evidence>
<keyword evidence="9" id="KW-1185">Reference proteome</keyword>
<dbReference type="InterPro" id="IPR002401">
    <property type="entry name" value="Cyt_P450_E_grp-I"/>
</dbReference>
<evidence type="ECO:0000256" key="5">
    <source>
        <dbReference type="ARBA" id="ARBA00023004"/>
    </source>
</evidence>
<dbReference type="PANTHER" id="PTHR24305:SF187">
    <property type="entry name" value="P450, PUTATIVE (EUROFUNG)-RELATED"/>
    <property type="match status" value="1"/>
</dbReference>
<evidence type="ECO:0008006" key="10">
    <source>
        <dbReference type="Google" id="ProtNLM"/>
    </source>
</evidence>
<dbReference type="SUPFAM" id="SSF48264">
    <property type="entry name" value="Cytochrome P450"/>
    <property type="match status" value="1"/>
</dbReference>
<dbReference type="PRINTS" id="PR00463">
    <property type="entry name" value="EP450I"/>
</dbReference>
<sequence>MIHAIRGDTHLWLQLLHSKVGVRFFLVIIYLFFKNSVERVHGAGSIKLAKGPWYDGNPNVKAKSMASTRSLTEHKARRRIWDPGFGPKALQSYESRVIQHTQRLSLQLERRNGQVCNMSDWCDFFAFDVMGDLVFGQDFGMLEKAEQHLYMKFLHQALRVLSIFSHTPWANPLCKYIFRYDLDRAKTHLTIVPFVPVDAETRKEGRKFMEISAQQYQNRKARGTSREDIFSYLLASDSKGVNLDDDELSADSGALIVGGSDTTAVCLTYLLYFLTKYPDTQRRLTEEIDQLWDGSPEKLNAKLFATAEYMNGAINESLRLYPPGPNGMQRTIPRGGHVIQGELVPENTQASSSIISRHRRLRNFTHADKFVPERWIDSERPADFVHDTKGFIPFSAGQYACIGKNLALAEMRLFLAEVLKKLKLELDDTFNEKVWDAACRSNLSLLKGALPVRVYRRER</sequence>
<evidence type="ECO:0000256" key="6">
    <source>
        <dbReference type="ARBA" id="ARBA00023033"/>
    </source>
</evidence>
<evidence type="ECO:0000256" key="3">
    <source>
        <dbReference type="ARBA" id="ARBA00022723"/>
    </source>
</evidence>
<evidence type="ECO:0000256" key="4">
    <source>
        <dbReference type="ARBA" id="ARBA00023002"/>
    </source>
</evidence>
<dbReference type="GeneID" id="19191043"/>